<dbReference type="AlphaFoldDB" id="A0A5B7HJH9"/>
<dbReference type="Proteomes" id="UP000324222">
    <property type="component" value="Unassembled WGS sequence"/>
</dbReference>
<protein>
    <submittedName>
        <fullName evidence="1">Uncharacterized protein</fullName>
    </submittedName>
</protein>
<gene>
    <name evidence="1" type="ORF">E2C01_063149</name>
</gene>
<accession>A0A5B7HJH9</accession>
<name>A0A5B7HJH9_PORTR</name>
<evidence type="ECO:0000313" key="2">
    <source>
        <dbReference type="Proteomes" id="UP000324222"/>
    </source>
</evidence>
<dbReference type="EMBL" id="VSRR010028641">
    <property type="protein sequence ID" value="MPC68938.1"/>
    <property type="molecule type" value="Genomic_DNA"/>
</dbReference>
<comment type="caution">
    <text evidence="1">The sequence shown here is derived from an EMBL/GenBank/DDBJ whole genome shotgun (WGS) entry which is preliminary data.</text>
</comment>
<sequence>MLLAPLRLGVVQAPSRI</sequence>
<keyword evidence="2" id="KW-1185">Reference proteome</keyword>
<proteinExistence type="predicted"/>
<reference evidence="1 2" key="1">
    <citation type="submission" date="2019-05" db="EMBL/GenBank/DDBJ databases">
        <title>Another draft genome of Portunus trituberculatus and its Hox gene families provides insights of decapod evolution.</title>
        <authorList>
            <person name="Jeong J.-H."/>
            <person name="Song I."/>
            <person name="Kim S."/>
            <person name="Choi T."/>
            <person name="Kim D."/>
            <person name="Ryu S."/>
            <person name="Kim W."/>
        </authorList>
    </citation>
    <scope>NUCLEOTIDE SEQUENCE [LARGE SCALE GENOMIC DNA]</scope>
    <source>
        <tissue evidence="1">Muscle</tissue>
    </source>
</reference>
<evidence type="ECO:0000313" key="1">
    <source>
        <dbReference type="EMBL" id="MPC68938.1"/>
    </source>
</evidence>
<organism evidence="1 2">
    <name type="scientific">Portunus trituberculatus</name>
    <name type="common">Swimming crab</name>
    <name type="synonym">Neptunus trituberculatus</name>
    <dbReference type="NCBI Taxonomy" id="210409"/>
    <lineage>
        <taxon>Eukaryota</taxon>
        <taxon>Metazoa</taxon>
        <taxon>Ecdysozoa</taxon>
        <taxon>Arthropoda</taxon>
        <taxon>Crustacea</taxon>
        <taxon>Multicrustacea</taxon>
        <taxon>Malacostraca</taxon>
        <taxon>Eumalacostraca</taxon>
        <taxon>Eucarida</taxon>
        <taxon>Decapoda</taxon>
        <taxon>Pleocyemata</taxon>
        <taxon>Brachyura</taxon>
        <taxon>Eubrachyura</taxon>
        <taxon>Portunoidea</taxon>
        <taxon>Portunidae</taxon>
        <taxon>Portuninae</taxon>
        <taxon>Portunus</taxon>
    </lineage>
</organism>